<dbReference type="HOGENOM" id="CLU_1099834_0_0_1"/>
<accession>M4FBJ5</accession>
<evidence type="ECO:0000313" key="1">
    <source>
        <dbReference type="EnsemblPlants" id="Bra038461.1-P"/>
    </source>
</evidence>
<dbReference type="AlphaFoldDB" id="M4FBJ5"/>
<protein>
    <submittedName>
        <fullName evidence="1">Uncharacterized protein</fullName>
    </submittedName>
</protein>
<dbReference type="EnsemblPlants" id="Bra038461.1">
    <property type="protein sequence ID" value="Bra038461.1-P"/>
    <property type="gene ID" value="Bra038461"/>
</dbReference>
<reference evidence="1 2" key="1">
    <citation type="journal article" date="2011" name="Nat. Genet.">
        <title>The genome of the mesopolyploid crop species Brassica rapa.</title>
        <authorList>
            <consortium name="Brassica rapa Genome Sequencing Project Consortium"/>
            <person name="Wang X."/>
            <person name="Wang H."/>
            <person name="Wang J."/>
            <person name="Sun R."/>
            <person name="Wu J."/>
            <person name="Liu S."/>
            <person name="Bai Y."/>
            <person name="Mun J.H."/>
            <person name="Bancroft I."/>
            <person name="Cheng F."/>
            <person name="Huang S."/>
            <person name="Li X."/>
            <person name="Hua W."/>
            <person name="Wang J."/>
            <person name="Wang X."/>
            <person name="Freeling M."/>
            <person name="Pires J.C."/>
            <person name="Paterson A.H."/>
            <person name="Chalhoub B."/>
            <person name="Wang B."/>
            <person name="Hayward A."/>
            <person name="Sharpe A.G."/>
            <person name="Park B.S."/>
            <person name="Weisshaar B."/>
            <person name="Liu B."/>
            <person name="Li B."/>
            <person name="Liu B."/>
            <person name="Tong C."/>
            <person name="Song C."/>
            <person name="Duran C."/>
            <person name="Peng C."/>
            <person name="Geng C."/>
            <person name="Koh C."/>
            <person name="Lin C."/>
            <person name="Edwards D."/>
            <person name="Mu D."/>
            <person name="Shen D."/>
            <person name="Soumpourou E."/>
            <person name="Li F."/>
            <person name="Fraser F."/>
            <person name="Conant G."/>
            <person name="Lassalle G."/>
            <person name="King G.J."/>
            <person name="Bonnema G."/>
            <person name="Tang H."/>
            <person name="Wang H."/>
            <person name="Belcram H."/>
            <person name="Zhou H."/>
            <person name="Hirakawa H."/>
            <person name="Abe H."/>
            <person name="Guo H."/>
            <person name="Wang H."/>
            <person name="Jin H."/>
            <person name="Parkin I.A."/>
            <person name="Batley J."/>
            <person name="Kim J.S."/>
            <person name="Just J."/>
            <person name="Li J."/>
            <person name="Xu J."/>
            <person name="Deng J."/>
            <person name="Kim J.A."/>
            <person name="Li J."/>
            <person name="Yu J."/>
            <person name="Meng J."/>
            <person name="Wang J."/>
            <person name="Min J."/>
            <person name="Poulain J."/>
            <person name="Wang J."/>
            <person name="Hatakeyama K."/>
            <person name="Wu K."/>
            <person name="Wang L."/>
            <person name="Fang L."/>
            <person name="Trick M."/>
            <person name="Links M.G."/>
            <person name="Zhao M."/>
            <person name="Jin M."/>
            <person name="Ramchiary N."/>
            <person name="Drou N."/>
            <person name="Berkman P.J."/>
            <person name="Cai Q."/>
            <person name="Huang Q."/>
            <person name="Li R."/>
            <person name="Tabata S."/>
            <person name="Cheng S."/>
            <person name="Zhang S."/>
            <person name="Zhang S."/>
            <person name="Huang S."/>
            <person name="Sato S."/>
            <person name="Sun S."/>
            <person name="Kwon S.J."/>
            <person name="Choi S.R."/>
            <person name="Lee T.H."/>
            <person name="Fan W."/>
            <person name="Zhao X."/>
            <person name="Tan X."/>
            <person name="Xu X."/>
            <person name="Wang Y."/>
            <person name="Qiu Y."/>
            <person name="Yin Y."/>
            <person name="Li Y."/>
            <person name="Du Y."/>
            <person name="Liao Y."/>
            <person name="Lim Y."/>
            <person name="Narusaka Y."/>
            <person name="Wang Y."/>
            <person name="Wang Z."/>
            <person name="Li Z."/>
            <person name="Wang Z."/>
            <person name="Xiong Z."/>
            <person name="Zhang Z."/>
        </authorList>
    </citation>
    <scope>NUCLEOTIDE SEQUENCE [LARGE SCALE GENOMIC DNA]</scope>
    <source>
        <strain evidence="1 2">cv. Chiifu-401-42</strain>
    </source>
</reference>
<reference evidence="1 2" key="2">
    <citation type="journal article" date="2018" name="Hortic Res">
        <title>Improved Brassica rapa reference genome by single-molecule sequencing and chromosome conformation capture technologies.</title>
        <authorList>
            <person name="Zhang L."/>
            <person name="Cai X."/>
            <person name="Wu J."/>
            <person name="Liu M."/>
            <person name="Grob S."/>
            <person name="Cheng F."/>
            <person name="Liang J."/>
            <person name="Cai C."/>
            <person name="Liu Z."/>
            <person name="Liu B."/>
            <person name="Wang F."/>
            <person name="Li S."/>
            <person name="Liu F."/>
            <person name="Li X."/>
            <person name="Cheng L."/>
            <person name="Yang W."/>
            <person name="Li M.H."/>
            <person name="Grossniklaus U."/>
            <person name="Zheng H."/>
            <person name="Wang X."/>
        </authorList>
    </citation>
    <scope>NUCLEOTIDE SEQUENCE [LARGE SCALE GENOMIC DNA]</scope>
    <source>
        <strain evidence="1 2">cv. Chiifu-401-42</strain>
    </source>
</reference>
<name>M4FBJ5_BRACM</name>
<sequence>MENGGSTSSSSGLSSSSLQASMQEFKLFETQSDIIPYYFVKVLLTHIRFNDEGNREFRKEEEQESHSLCERCGKEMRPSQLPHPEEPLLHLCLLARDLQLECEDNPRLHLLPFPGSFFTGICTFTSAYHGGRDDSKPIGVGLPEASQGDVRFQSNQQRNRSVVEVVVSMYFRSGQLSEEEDDYGDDEIGDSLGLNGEEDVLLLPCSPADKILINPAAAEATVLLLHQSPQPYKARRFILGKIRNPSELEVTSV</sequence>
<dbReference type="Proteomes" id="UP000011750">
    <property type="component" value="Chromosome A01"/>
</dbReference>
<dbReference type="Gramene" id="Bra038461.1">
    <property type="protein sequence ID" value="Bra038461.1-P"/>
    <property type="gene ID" value="Bra038461"/>
</dbReference>
<organism evidence="1 2">
    <name type="scientific">Brassica campestris</name>
    <name type="common">Field mustard</name>
    <dbReference type="NCBI Taxonomy" id="3711"/>
    <lineage>
        <taxon>Eukaryota</taxon>
        <taxon>Viridiplantae</taxon>
        <taxon>Streptophyta</taxon>
        <taxon>Embryophyta</taxon>
        <taxon>Tracheophyta</taxon>
        <taxon>Spermatophyta</taxon>
        <taxon>Magnoliopsida</taxon>
        <taxon>eudicotyledons</taxon>
        <taxon>Gunneridae</taxon>
        <taxon>Pentapetalae</taxon>
        <taxon>rosids</taxon>
        <taxon>malvids</taxon>
        <taxon>Brassicales</taxon>
        <taxon>Brassicaceae</taxon>
        <taxon>Brassiceae</taxon>
        <taxon>Brassica</taxon>
    </lineage>
</organism>
<dbReference type="InParanoid" id="M4FBJ5"/>
<evidence type="ECO:0000313" key="2">
    <source>
        <dbReference type="Proteomes" id="UP000011750"/>
    </source>
</evidence>
<keyword evidence="2" id="KW-1185">Reference proteome</keyword>
<proteinExistence type="predicted"/>
<reference evidence="1" key="3">
    <citation type="submission" date="2023-03" db="UniProtKB">
        <authorList>
            <consortium name="EnsemblPlants"/>
        </authorList>
    </citation>
    <scope>IDENTIFICATION</scope>
    <source>
        <strain evidence="1">cv. Chiifu-401-42</strain>
    </source>
</reference>
<dbReference type="STRING" id="51351.M4FBJ5"/>